<proteinExistence type="predicted"/>
<evidence type="ECO:0000313" key="3">
    <source>
        <dbReference type="Proteomes" id="UP000800092"/>
    </source>
</evidence>
<organism evidence="2 3">
    <name type="scientific">Viridothelium virens</name>
    <name type="common">Speckled blister lichen</name>
    <name type="synonym">Trypethelium virens</name>
    <dbReference type="NCBI Taxonomy" id="1048519"/>
    <lineage>
        <taxon>Eukaryota</taxon>
        <taxon>Fungi</taxon>
        <taxon>Dikarya</taxon>
        <taxon>Ascomycota</taxon>
        <taxon>Pezizomycotina</taxon>
        <taxon>Dothideomycetes</taxon>
        <taxon>Dothideomycetes incertae sedis</taxon>
        <taxon>Trypetheliales</taxon>
        <taxon>Trypetheliaceae</taxon>
        <taxon>Viridothelium</taxon>
    </lineage>
</organism>
<keyword evidence="3" id="KW-1185">Reference proteome</keyword>
<accession>A0A6A6HFI5</accession>
<protein>
    <submittedName>
        <fullName evidence="2">Uncharacterized protein</fullName>
    </submittedName>
</protein>
<evidence type="ECO:0000313" key="2">
    <source>
        <dbReference type="EMBL" id="KAF2236807.1"/>
    </source>
</evidence>
<evidence type="ECO:0000256" key="1">
    <source>
        <dbReference type="SAM" id="MobiDB-lite"/>
    </source>
</evidence>
<sequence length="166" mass="19622">MWPPSHQSQSKSNRPQEESPSCEVSRQLHHQEGYVPIYPLLWLRCPHFRLKGNMFLWLVVEWPRHIPAFLLDHHLPFIACQAHCLRSFIPCSTINTVILLLIFPRLLHDHTLPQRSTASQLVIWDQLHVHINFFTDTRALSISPRWWRLHVHNLNIRLVADLVGNF</sequence>
<reference evidence="2" key="1">
    <citation type="journal article" date="2020" name="Stud. Mycol.">
        <title>101 Dothideomycetes genomes: a test case for predicting lifestyles and emergence of pathogens.</title>
        <authorList>
            <person name="Haridas S."/>
            <person name="Albert R."/>
            <person name="Binder M."/>
            <person name="Bloem J."/>
            <person name="Labutti K."/>
            <person name="Salamov A."/>
            <person name="Andreopoulos B."/>
            <person name="Baker S."/>
            <person name="Barry K."/>
            <person name="Bills G."/>
            <person name="Bluhm B."/>
            <person name="Cannon C."/>
            <person name="Castanera R."/>
            <person name="Culley D."/>
            <person name="Daum C."/>
            <person name="Ezra D."/>
            <person name="Gonzalez J."/>
            <person name="Henrissat B."/>
            <person name="Kuo A."/>
            <person name="Liang C."/>
            <person name="Lipzen A."/>
            <person name="Lutzoni F."/>
            <person name="Magnuson J."/>
            <person name="Mondo S."/>
            <person name="Nolan M."/>
            <person name="Ohm R."/>
            <person name="Pangilinan J."/>
            <person name="Park H.-J."/>
            <person name="Ramirez L."/>
            <person name="Alfaro M."/>
            <person name="Sun H."/>
            <person name="Tritt A."/>
            <person name="Yoshinaga Y."/>
            <person name="Zwiers L.-H."/>
            <person name="Turgeon B."/>
            <person name="Goodwin S."/>
            <person name="Spatafora J."/>
            <person name="Crous P."/>
            <person name="Grigoriev I."/>
        </authorList>
    </citation>
    <scope>NUCLEOTIDE SEQUENCE</scope>
    <source>
        <strain evidence="2">Tuck. ex Michener</strain>
    </source>
</reference>
<name>A0A6A6HFI5_VIRVR</name>
<dbReference type="EMBL" id="ML991783">
    <property type="protein sequence ID" value="KAF2236807.1"/>
    <property type="molecule type" value="Genomic_DNA"/>
</dbReference>
<dbReference type="AlphaFoldDB" id="A0A6A6HFI5"/>
<feature type="region of interest" description="Disordered" evidence="1">
    <location>
        <begin position="1"/>
        <end position="22"/>
    </location>
</feature>
<dbReference type="Proteomes" id="UP000800092">
    <property type="component" value="Unassembled WGS sequence"/>
</dbReference>
<gene>
    <name evidence="2" type="ORF">EV356DRAFT_52215</name>
</gene>